<dbReference type="PANTHER" id="PTHR43649">
    <property type="entry name" value="ARABINOSE-BINDING PROTEIN-RELATED"/>
    <property type="match status" value="1"/>
</dbReference>
<sequence length="381" mass="41625">MPTHPITLKGMTWSHPRGYDPVVGCAAIYQEKTGIAIEWEQRSLQDFESFPVEDLARNFDLIVIDHPHVGQVTKEGCLTPLDVPGRDDERLALEAGSVGRSYESYHWQGRQWAFPIDSATPVLAFRPDLVASPPSSWDEVFALAEAGHVLAPLRSPHALMMFFTLSAHLGTPCSVVGPELIAIDAGARVYELMHRLARSMPSVAFELDPIGVFERMAEAGSTVAVAPLLYGYVNYAIDGFRPHRLGFADMPVVDDLPPHGSALGGTGIAVSAYSTQKDAAIDFAYWLASADVQRGPYIAHGGQAGHAAAWADDAANRLTHDFYRATRATLEGAWVRPRHNGYMHFQEEASQRISLGLKAGEHGETVIADLNALFRRSFSHA</sequence>
<gene>
    <name evidence="4" type="ORF">QO014_002961</name>
</gene>
<keyword evidence="4" id="KW-0813">Transport</keyword>
<dbReference type="InterPro" id="IPR050490">
    <property type="entry name" value="Bact_solute-bd_prot1"/>
</dbReference>
<name>A0ABU0HAR8_9HYPH</name>
<reference evidence="4 5" key="1">
    <citation type="submission" date="2023-07" db="EMBL/GenBank/DDBJ databases">
        <title>Genomic Encyclopedia of Type Strains, Phase IV (KMG-IV): sequencing the most valuable type-strain genomes for metagenomic binning, comparative biology and taxonomic classification.</title>
        <authorList>
            <person name="Goeker M."/>
        </authorList>
    </citation>
    <scope>NUCLEOTIDE SEQUENCE [LARGE SCALE GENOMIC DNA]</scope>
    <source>
        <strain evidence="4 5">B6-8</strain>
    </source>
</reference>
<comment type="caution">
    <text evidence="4">The sequence shown here is derived from an EMBL/GenBank/DDBJ whole genome shotgun (WGS) entry which is preliminary data.</text>
</comment>
<dbReference type="Gene3D" id="3.40.190.10">
    <property type="entry name" value="Periplasmic binding protein-like II"/>
    <property type="match status" value="1"/>
</dbReference>
<evidence type="ECO:0000256" key="2">
    <source>
        <dbReference type="ARBA" id="ARBA00008520"/>
    </source>
</evidence>
<dbReference type="EMBL" id="JAUSVO010000004">
    <property type="protein sequence ID" value="MDQ0438566.1"/>
    <property type="molecule type" value="Genomic_DNA"/>
</dbReference>
<organism evidence="4 5">
    <name type="scientific">Kaistia dalseonensis</name>
    <dbReference type="NCBI Taxonomy" id="410840"/>
    <lineage>
        <taxon>Bacteria</taxon>
        <taxon>Pseudomonadati</taxon>
        <taxon>Pseudomonadota</taxon>
        <taxon>Alphaproteobacteria</taxon>
        <taxon>Hyphomicrobiales</taxon>
        <taxon>Kaistiaceae</taxon>
        <taxon>Kaistia</taxon>
    </lineage>
</organism>
<accession>A0ABU0HAR8</accession>
<dbReference type="Proteomes" id="UP001241603">
    <property type="component" value="Unassembled WGS sequence"/>
</dbReference>
<dbReference type="Pfam" id="PF13416">
    <property type="entry name" value="SBP_bac_8"/>
    <property type="match status" value="1"/>
</dbReference>
<dbReference type="SUPFAM" id="SSF53850">
    <property type="entry name" value="Periplasmic binding protein-like II"/>
    <property type="match status" value="1"/>
</dbReference>
<evidence type="ECO:0000313" key="4">
    <source>
        <dbReference type="EMBL" id="MDQ0438566.1"/>
    </source>
</evidence>
<proteinExistence type="inferred from homology"/>
<protein>
    <submittedName>
        <fullName evidence="4">Multiple sugar transport system substrate-binding protein</fullName>
    </submittedName>
</protein>
<evidence type="ECO:0000256" key="1">
    <source>
        <dbReference type="ARBA" id="ARBA00004418"/>
    </source>
</evidence>
<keyword evidence="5" id="KW-1185">Reference proteome</keyword>
<keyword evidence="3" id="KW-0574">Periplasm</keyword>
<comment type="subcellular location">
    <subcellularLocation>
        <location evidence="1">Periplasm</location>
    </subcellularLocation>
</comment>
<dbReference type="RefSeq" id="WP_266349475.1">
    <property type="nucleotide sequence ID" value="NZ_JAPKNG010000004.1"/>
</dbReference>
<evidence type="ECO:0000313" key="5">
    <source>
        <dbReference type="Proteomes" id="UP001241603"/>
    </source>
</evidence>
<comment type="similarity">
    <text evidence="2">Belongs to the bacterial solute-binding protein 1 family.</text>
</comment>
<keyword evidence="4" id="KW-0762">Sugar transport</keyword>
<evidence type="ECO:0000256" key="3">
    <source>
        <dbReference type="ARBA" id="ARBA00022764"/>
    </source>
</evidence>
<dbReference type="InterPro" id="IPR006059">
    <property type="entry name" value="SBP"/>
</dbReference>